<accession>A0AAV4M0P3</accession>
<dbReference type="EMBL" id="BPLF01000003">
    <property type="protein sequence ID" value="GIX64364.1"/>
    <property type="molecule type" value="Genomic_DNA"/>
</dbReference>
<keyword evidence="3" id="KW-1185">Reference proteome</keyword>
<feature type="compositionally biased region" description="Polar residues" evidence="1">
    <location>
        <begin position="404"/>
        <end position="421"/>
    </location>
</feature>
<name>A0AAV4M0P3_BABCB</name>
<evidence type="ECO:0000313" key="3">
    <source>
        <dbReference type="Proteomes" id="UP001497744"/>
    </source>
</evidence>
<gene>
    <name evidence="2" type="ORF">BcabD6B2_37990</name>
</gene>
<evidence type="ECO:0000313" key="2">
    <source>
        <dbReference type="EMBL" id="GIX64364.1"/>
    </source>
</evidence>
<proteinExistence type="predicted"/>
<feature type="region of interest" description="Disordered" evidence="1">
    <location>
        <begin position="171"/>
        <end position="192"/>
    </location>
</feature>
<protein>
    <submittedName>
        <fullName evidence="2">Uncharacterized protein</fullName>
    </submittedName>
</protein>
<reference evidence="2 3" key="1">
    <citation type="submission" date="2021-06" db="EMBL/GenBank/DDBJ databases">
        <title>Genome sequence of Babesia caballi.</title>
        <authorList>
            <person name="Yamagishi J."/>
            <person name="Kidaka T."/>
            <person name="Ochi A."/>
        </authorList>
    </citation>
    <scope>NUCLEOTIDE SEQUENCE [LARGE SCALE GENOMIC DNA]</scope>
    <source>
        <strain evidence="2">USDA-D6B2</strain>
    </source>
</reference>
<dbReference type="GeneID" id="94195845"/>
<dbReference type="Proteomes" id="UP001497744">
    <property type="component" value="Unassembled WGS sequence"/>
</dbReference>
<feature type="region of interest" description="Disordered" evidence="1">
    <location>
        <begin position="389"/>
        <end position="421"/>
    </location>
</feature>
<feature type="compositionally biased region" description="Low complexity" evidence="1">
    <location>
        <begin position="389"/>
        <end position="402"/>
    </location>
</feature>
<sequence>MCDASPGLCTPIRGGCRLSRYGILVPGTADDPISVRSTPSVCGSHRLAQPGEHNWMPESSGKTDGAGCAMPAGASSAHMATPTCTVDEDSSGFPGCVDWGTISTDEDDNAMMDAMLASPSPASANARGRDAASLEWFRYESSSAKRACTPLPCTPAKKPITSLRMRPSFARGSDSAIAGGSEHRPGASDAPGVTAKVARTIADAGLVMVGSPAVPAVVAPTVAISLLPSWKPYRHKVLLRLRKKQARNNYDLALFLLLKFGGPDSNAGRSVLRDGPLLECSALSRFRDSGELQAFYTRHRAALVAILSQRTALNSLSSSQLHRKLAKLLPPSRWFNRLKLEQKVAEQEVWNPFSIFGSALPYVSVTEVFGTRPRAGELNKAIDDIAKLGTSGTAGTSGNGRSDAQPTDQPHANRSHSITATPGINWSGDPLVLDEVLWYLEATGKYVDKSRQVCTLQRCFCVTPNPQIAFNWNDARSAAWRRYRGPRASMGLALSPSTFSESLRDYEKLRSELQPTPPFLWAGNNGVPCTSPEPSDAATCAAIGFAQATYGIDSVGPAVSLGLSSAARSAASVAAGSCCRSSAVALTPQARRVKMQQLTYYCNYFKANGTTAPDA</sequence>
<dbReference type="RefSeq" id="XP_067716433.1">
    <property type="nucleotide sequence ID" value="XM_067860332.1"/>
</dbReference>
<organism evidence="2 3">
    <name type="scientific">Babesia caballi</name>
    <dbReference type="NCBI Taxonomy" id="5871"/>
    <lineage>
        <taxon>Eukaryota</taxon>
        <taxon>Sar</taxon>
        <taxon>Alveolata</taxon>
        <taxon>Apicomplexa</taxon>
        <taxon>Aconoidasida</taxon>
        <taxon>Piroplasmida</taxon>
        <taxon>Babesiidae</taxon>
        <taxon>Babesia</taxon>
    </lineage>
</organism>
<comment type="caution">
    <text evidence="2">The sequence shown here is derived from an EMBL/GenBank/DDBJ whole genome shotgun (WGS) entry which is preliminary data.</text>
</comment>
<dbReference type="AlphaFoldDB" id="A0AAV4M0P3"/>
<evidence type="ECO:0000256" key="1">
    <source>
        <dbReference type="SAM" id="MobiDB-lite"/>
    </source>
</evidence>